<keyword evidence="10" id="KW-0807">Transducer</keyword>
<keyword evidence="7 11" id="KW-0472">Membrane</keyword>
<evidence type="ECO:0000259" key="12">
    <source>
        <dbReference type="PROSITE" id="PS50259"/>
    </source>
</evidence>
<proteinExistence type="predicted"/>
<keyword evidence="5 11" id="KW-1133">Transmembrane helix</keyword>
<reference evidence="14" key="1">
    <citation type="submission" date="2025-08" db="UniProtKB">
        <authorList>
            <consortium name="RefSeq"/>
        </authorList>
    </citation>
    <scope>IDENTIFICATION</scope>
</reference>
<dbReference type="Proteomes" id="UP001652642">
    <property type="component" value="Chromosome 6"/>
</dbReference>
<keyword evidence="8" id="KW-0675">Receptor</keyword>
<evidence type="ECO:0000256" key="6">
    <source>
        <dbReference type="ARBA" id="ARBA00023040"/>
    </source>
</evidence>
<dbReference type="InterPro" id="IPR000068">
    <property type="entry name" value="GPCR_3_Ca_sens_rcpt-rel"/>
</dbReference>
<dbReference type="InterPro" id="IPR004073">
    <property type="entry name" value="GPCR_3_vmron_rcpt_2"/>
</dbReference>
<comment type="subcellular location">
    <subcellularLocation>
        <location evidence="1">Cell membrane</location>
        <topology evidence="1">Multi-pass membrane protein</topology>
    </subcellularLocation>
</comment>
<dbReference type="InterPro" id="IPR028082">
    <property type="entry name" value="Peripla_BP_I"/>
</dbReference>
<protein>
    <submittedName>
        <fullName evidence="14">Vomeronasal type-2 receptor 26-like</fullName>
    </submittedName>
</protein>
<keyword evidence="3 11" id="KW-0812">Transmembrane</keyword>
<dbReference type="Gene3D" id="3.40.50.2300">
    <property type="match status" value="2"/>
</dbReference>
<keyword evidence="4" id="KW-0732">Signal</keyword>
<dbReference type="InterPro" id="IPR001828">
    <property type="entry name" value="ANF_lig-bd_rcpt"/>
</dbReference>
<evidence type="ECO:0000313" key="13">
    <source>
        <dbReference type="Proteomes" id="UP001652642"/>
    </source>
</evidence>
<evidence type="ECO:0000256" key="8">
    <source>
        <dbReference type="ARBA" id="ARBA00023170"/>
    </source>
</evidence>
<dbReference type="PRINTS" id="PR01535">
    <property type="entry name" value="VOMERONASL2R"/>
</dbReference>
<evidence type="ECO:0000256" key="5">
    <source>
        <dbReference type="ARBA" id="ARBA00022989"/>
    </source>
</evidence>
<dbReference type="PANTHER" id="PTHR24061:SF599">
    <property type="entry name" value="G-PROTEIN COUPLED RECEPTORS FAMILY 3 PROFILE DOMAIN-CONTAINING PROTEIN"/>
    <property type="match status" value="1"/>
</dbReference>
<feature type="transmembrane region" description="Helical" evidence="11">
    <location>
        <begin position="496"/>
        <end position="517"/>
    </location>
</feature>
<evidence type="ECO:0000256" key="10">
    <source>
        <dbReference type="ARBA" id="ARBA00023224"/>
    </source>
</evidence>
<dbReference type="PROSITE" id="PS50259">
    <property type="entry name" value="G_PROTEIN_RECEP_F3_4"/>
    <property type="match status" value="1"/>
</dbReference>
<dbReference type="SUPFAM" id="SSF53822">
    <property type="entry name" value="Periplasmic binding protein-like I"/>
    <property type="match status" value="1"/>
</dbReference>
<feature type="transmembrane region" description="Helical" evidence="11">
    <location>
        <begin position="529"/>
        <end position="550"/>
    </location>
</feature>
<evidence type="ECO:0000256" key="1">
    <source>
        <dbReference type="ARBA" id="ARBA00004651"/>
    </source>
</evidence>
<keyword evidence="2" id="KW-1003">Cell membrane</keyword>
<feature type="domain" description="G-protein coupled receptors family 3 profile" evidence="12">
    <location>
        <begin position="492"/>
        <end position="757"/>
    </location>
</feature>
<keyword evidence="13" id="KW-1185">Reference proteome</keyword>
<dbReference type="InterPro" id="IPR011500">
    <property type="entry name" value="GPCR_3_9-Cys_dom"/>
</dbReference>
<evidence type="ECO:0000313" key="14">
    <source>
        <dbReference type="RefSeq" id="XP_072859816.1"/>
    </source>
</evidence>
<evidence type="ECO:0000256" key="7">
    <source>
        <dbReference type="ARBA" id="ARBA00023136"/>
    </source>
</evidence>
<feature type="transmembrane region" description="Helical" evidence="11">
    <location>
        <begin position="713"/>
        <end position="734"/>
    </location>
</feature>
<accession>A0ABM5GQ77</accession>
<evidence type="ECO:0000256" key="11">
    <source>
        <dbReference type="SAM" id="Phobius"/>
    </source>
</evidence>
<dbReference type="Pfam" id="PF07562">
    <property type="entry name" value="NCD3G"/>
    <property type="match status" value="1"/>
</dbReference>
<feature type="transmembrane region" description="Helical" evidence="11">
    <location>
        <begin position="652"/>
        <end position="674"/>
    </location>
</feature>
<dbReference type="PROSITE" id="PS00981">
    <property type="entry name" value="G_PROTEIN_RECEP_F3_3"/>
    <property type="match status" value="1"/>
</dbReference>
<name>A0ABM5GQ77_9SAUR</name>
<feature type="transmembrane region" description="Helical" evidence="11">
    <location>
        <begin position="603"/>
        <end position="625"/>
    </location>
</feature>
<evidence type="ECO:0000256" key="9">
    <source>
        <dbReference type="ARBA" id="ARBA00023180"/>
    </source>
</evidence>
<dbReference type="Pfam" id="PF00003">
    <property type="entry name" value="7tm_3"/>
    <property type="match status" value="1"/>
</dbReference>
<dbReference type="Gene3D" id="2.10.50.30">
    <property type="entry name" value="GPCR, family 3, nine cysteines domain"/>
    <property type="match status" value="1"/>
</dbReference>
<gene>
    <name evidence="14" type="primary">LOC110087674</name>
</gene>
<dbReference type="PRINTS" id="PR00248">
    <property type="entry name" value="GPCRMGR"/>
</dbReference>
<dbReference type="InterPro" id="IPR017978">
    <property type="entry name" value="GPCR_3_C"/>
</dbReference>
<organism evidence="13 14">
    <name type="scientific">Pogona vitticeps</name>
    <name type="common">central bearded dragon</name>
    <dbReference type="NCBI Taxonomy" id="103695"/>
    <lineage>
        <taxon>Eukaryota</taxon>
        <taxon>Metazoa</taxon>
        <taxon>Chordata</taxon>
        <taxon>Craniata</taxon>
        <taxon>Vertebrata</taxon>
        <taxon>Euteleostomi</taxon>
        <taxon>Lepidosauria</taxon>
        <taxon>Squamata</taxon>
        <taxon>Bifurcata</taxon>
        <taxon>Unidentata</taxon>
        <taxon>Episquamata</taxon>
        <taxon>Toxicofera</taxon>
        <taxon>Iguania</taxon>
        <taxon>Acrodonta</taxon>
        <taxon>Agamidae</taxon>
        <taxon>Amphibolurinae</taxon>
        <taxon>Pogona</taxon>
    </lineage>
</organism>
<evidence type="ECO:0000256" key="3">
    <source>
        <dbReference type="ARBA" id="ARBA00022692"/>
    </source>
</evidence>
<dbReference type="InterPro" id="IPR038550">
    <property type="entry name" value="GPCR_3_9-Cys_sf"/>
</dbReference>
<dbReference type="InterPro" id="IPR000337">
    <property type="entry name" value="GPCR_3"/>
</dbReference>
<dbReference type="Pfam" id="PF01094">
    <property type="entry name" value="ANF_receptor"/>
    <property type="match status" value="1"/>
</dbReference>
<evidence type="ECO:0000256" key="2">
    <source>
        <dbReference type="ARBA" id="ARBA00022475"/>
    </source>
</evidence>
<evidence type="ECO:0000256" key="4">
    <source>
        <dbReference type="ARBA" id="ARBA00022729"/>
    </source>
</evidence>
<sequence>MTYQNTLNLISRHTKTVPNYSCGVRKNLIAAIGGLDSEISLHMATILGLYKFPQVTYSLFSPALSEKTQLTSLYQMVPREEHQYDGIVKLLSYFQWKWIGIIIMEDDKGELFAQTLTRLLVLSGICTAFIQRTSAHRDLLDFLGMIENFRNISMMLSTVNVDVFLVNADTHTMLDVQWLLLAAEMFGVAALNKVWVMTAHWDFSSETFHRYLDTCIFHGALSFSVQSKAVEGFQNFLRDLDPYSEVDGFIRIFWEQAFDCSSRDAEMVDENADNICTGEENLESLPGTFFEMQMTSQSYSIYNAVCAVAHAFHAMNSARTKHRATVHGQFLSAQLQPFQLLAFLKTITFNNTAGDQVLFNENGELQAGFDIINWVIFPNKSFSRVKVGSMDPQAPQGKQFSINEKTIEWPQGFNHVMPFALCNDPCDPGTSKQKKEEEPFCCYDCVPCPEGKMTNETDMNDCFECPEGNYPNNGKTHCLRKYLNFLSYGEPLGMSVALPAFGLSATTALVLGVFIKHRNTPIVKANNQTLTYTLLISLLLCFLCSFLFIGQPKMLSCYLRQTAFGIIFSVAISSVLAKTILVILAFMATKPGTQIRKWVGKRLAYSIVFCCTFIQASICVIWLYIDAPFPQLDKHSLPEEILVKCNEGKANMFYYVLGYMAFLALLSFIVAFFARKLPDTFNEAKFITFSMLVFCSVVWLSFVPTYLSTKGKYMVAVEIFSILASSTGLLGCIFSPKCYIILLTPELNSREHLVRRKLSDV</sequence>
<dbReference type="CDD" id="cd15283">
    <property type="entry name" value="7tmC_V2R_pheromone"/>
    <property type="match status" value="1"/>
</dbReference>
<dbReference type="RefSeq" id="XP_072859816.1">
    <property type="nucleotide sequence ID" value="XM_073003715.1"/>
</dbReference>
<dbReference type="PANTHER" id="PTHR24061">
    <property type="entry name" value="CALCIUM-SENSING RECEPTOR-RELATED"/>
    <property type="match status" value="1"/>
</dbReference>
<keyword evidence="9" id="KW-0325">Glycoprotein</keyword>
<feature type="transmembrane region" description="Helical" evidence="11">
    <location>
        <begin position="686"/>
        <end position="707"/>
    </location>
</feature>
<feature type="transmembrane region" description="Helical" evidence="11">
    <location>
        <begin position="562"/>
        <end position="587"/>
    </location>
</feature>
<dbReference type="GeneID" id="110087674"/>
<dbReference type="InterPro" id="IPR017979">
    <property type="entry name" value="GPCR_3_CS"/>
</dbReference>
<keyword evidence="6" id="KW-0297">G-protein coupled receptor</keyword>